<gene>
    <name evidence="6" type="primary">rplY_37</name>
    <name evidence="6" type="ORF">SDC9_181256</name>
</gene>
<evidence type="ECO:0000259" key="5">
    <source>
        <dbReference type="Pfam" id="PF01386"/>
    </source>
</evidence>
<dbReference type="GO" id="GO:0006412">
    <property type="term" value="P:translation"/>
    <property type="evidence" value="ECO:0007669"/>
    <property type="project" value="InterPro"/>
</dbReference>
<dbReference type="InterPro" id="IPR001021">
    <property type="entry name" value="Ribosomal_bL25_long"/>
</dbReference>
<name>A0A645H404_9ZZZZ</name>
<dbReference type="NCBIfam" id="TIGR00731">
    <property type="entry name" value="bL25_bact_ctc"/>
    <property type="match status" value="1"/>
</dbReference>
<dbReference type="InterPro" id="IPR020056">
    <property type="entry name" value="Rbsml_bL25/Gln-tRNA_synth_N"/>
</dbReference>
<dbReference type="GO" id="GO:0003735">
    <property type="term" value="F:structural constituent of ribosome"/>
    <property type="evidence" value="ECO:0007669"/>
    <property type="project" value="InterPro"/>
</dbReference>
<dbReference type="InterPro" id="IPR020930">
    <property type="entry name" value="Ribosomal_uL5_bac-type"/>
</dbReference>
<dbReference type="InterPro" id="IPR029751">
    <property type="entry name" value="Ribosomal_L25_dom"/>
</dbReference>
<evidence type="ECO:0000256" key="2">
    <source>
        <dbReference type="ARBA" id="ARBA00022884"/>
    </source>
</evidence>
<dbReference type="GO" id="GO:0022625">
    <property type="term" value="C:cytosolic large ribosomal subunit"/>
    <property type="evidence" value="ECO:0007669"/>
    <property type="project" value="TreeGrafter"/>
</dbReference>
<keyword evidence="4" id="KW-0687">Ribonucleoprotein</keyword>
<dbReference type="InterPro" id="IPR011035">
    <property type="entry name" value="Ribosomal_bL25/Gln-tRNA_synth"/>
</dbReference>
<dbReference type="SUPFAM" id="SSF50715">
    <property type="entry name" value="Ribosomal protein L25-like"/>
    <property type="match status" value="1"/>
</dbReference>
<dbReference type="Pfam" id="PF01386">
    <property type="entry name" value="Ribosomal_L25p"/>
    <property type="match status" value="1"/>
</dbReference>
<keyword evidence="3 6" id="KW-0689">Ribosomal protein</keyword>
<organism evidence="6">
    <name type="scientific">bioreactor metagenome</name>
    <dbReference type="NCBI Taxonomy" id="1076179"/>
    <lineage>
        <taxon>unclassified sequences</taxon>
        <taxon>metagenomes</taxon>
        <taxon>ecological metagenomes</taxon>
    </lineage>
</organism>
<sequence>MDIISADMRTTNAKAKQLRRSGIIPCVIYGSGLKESLSIQIDQSTAQQLKRMKRNGSMVDIRVGGETYHTLIKDLEYNNLLDEVVHISFLMLETGKKVNSVADIVLLNKDKVQGILEQIQMQIPHAAEPEYLLDTVAIDLDGRPAGTVILVEDIPEFMSDQIELRTDPGSIVLRINDKKRADARPMRVAE</sequence>
<evidence type="ECO:0000256" key="1">
    <source>
        <dbReference type="ARBA" id="ARBA00022730"/>
    </source>
</evidence>
<dbReference type="AlphaFoldDB" id="A0A645H404"/>
<dbReference type="CDD" id="cd00495">
    <property type="entry name" value="Ribosomal_L25_TL5_CTC"/>
    <property type="match status" value="1"/>
</dbReference>
<keyword evidence="2" id="KW-0694">RNA-binding</keyword>
<feature type="domain" description="Large ribosomal subunit protein bL25 L25" evidence="5">
    <location>
        <begin position="5"/>
        <end position="89"/>
    </location>
</feature>
<evidence type="ECO:0000256" key="3">
    <source>
        <dbReference type="ARBA" id="ARBA00022980"/>
    </source>
</evidence>
<keyword evidence="1" id="KW-0699">rRNA-binding</keyword>
<evidence type="ECO:0000256" key="4">
    <source>
        <dbReference type="ARBA" id="ARBA00023274"/>
    </source>
</evidence>
<accession>A0A645H404</accession>
<dbReference type="Gene3D" id="2.40.240.10">
    <property type="entry name" value="Ribosomal Protein L25, Chain P"/>
    <property type="match status" value="1"/>
</dbReference>
<dbReference type="EMBL" id="VSSQ01086429">
    <property type="protein sequence ID" value="MPN33765.1"/>
    <property type="molecule type" value="Genomic_DNA"/>
</dbReference>
<dbReference type="GO" id="GO:0008097">
    <property type="term" value="F:5S rRNA binding"/>
    <property type="evidence" value="ECO:0007669"/>
    <property type="project" value="InterPro"/>
</dbReference>
<reference evidence="6" key="1">
    <citation type="submission" date="2019-08" db="EMBL/GenBank/DDBJ databases">
        <authorList>
            <person name="Kucharzyk K."/>
            <person name="Murdoch R.W."/>
            <person name="Higgins S."/>
            <person name="Loffler F."/>
        </authorList>
    </citation>
    <scope>NUCLEOTIDE SEQUENCE</scope>
</reference>
<comment type="caution">
    <text evidence="6">The sequence shown here is derived from an EMBL/GenBank/DDBJ whole genome shotgun (WGS) entry which is preliminary data.</text>
</comment>
<proteinExistence type="predicted"/>
<protein>
    <submittedName>
        <fullName evidence="6">50S ribosomal protein L25</fullName>
    </submittedName>
</protein>
<dbReference type="PANTHER" id="PTHR33284:SF1">
    <property type="entry name" value="RIBOSOMAL PROTEIN L25_GLN-TRNA SYNTHETASE, ANTI-CODON-BINDING DOMAIN-CONTAINING PROTEIN"/>
    <property type="match status" value="1"/>
</dbReference>
<dbReference type="PANTHER" id="PTHR33284">
    <property type="entry name" value="RIBOSOMAL PROTEIN L25/GLN-TRNA SYNTHETASE, ANTI-CODON-BINDING DOMAIN-CONTAINING PROTEIN"/>
    <property type="match status" value="1"/>
</dbReference>
<evidence type="ECO:0000313" key="6">
    <source>
        <dbReference type="EMBL" id="MPN33765.1"/>
    </source>
</evidence>